<dbReference type="Pfam" id="PF19746">
    <property type="entry name" value="DUF6233"/>
    <property type="match status" value="1"/>
</dbReference>
<evidence type="ECO:0000313" key="1">
    <source>
        <dbReference type="EMBL" id="GGU79503.1"/>
    </source>
</evidence>
<dbReference type="Proteomes" id="UP000654471">
    <property type="component" value="Unassembled WGS sequence"/>
</dbReference>
<proteinExistence type="predicted"/>
<comment type="caution">
    <text evidence="1">The sequence shown here is derived from an EMBL/GenBank/DDBJ whole genome shotgun (WGS) entry which is preliminary data.</text>
</comment>
<keyword evidence="2" id="KW-1185">Reference proteome</keyword>
<evidence type="ECO:0000313" key="2">
    <source>
        <dbReference type="Proteomes" id="UP000654471"/>
    </source>
</evidence>
<accession>A0ABQ2VEN4</accession>
<organism evidence="1 2">
    <name type="scientific">Streptomyces albospinus</name>
    <dbReference type="NCBI Taxonomy" id="285515"/>
    <lineage>
        <taxon>Bacteria</taxon>
        <taxon>Bacillati</taxon>
        <taxon>Actinomycetota</taxon>
        <taxon>Actinomycetes</taxon>
        <taxon>Kitasatosporales</taxon>
        <taxon>Streptomycetaceae</taxon>
        <taxon>Streptomyces</taxon>
    </lineage>
</organism>
<sequence length="63" mass="6791">MDRAAPAGGVILDQRDDALQQIRTAPSPLVRSAFSREREQAVEALMAGVEACYICCPETELGL</sequence>
<reference evidence="2" key="1">
    <citation type="journal article" date="2019" name="Int. J. Syst. Evol. Microbiol.">
        <title>The Global Catalogue of Microorganisms (GCM) 10K type strain sequencing project: providing services to taxonomists for standard genome sequencing and annotation.</title>
        <authorList>
            <consortium name="The Broad Institute Genomics Platform"/>
            <consortium name="The Broad Institute Genome Sequencing Center for Infectious Disease"/>
            <person name="Wu L."/>
            <person name="Ma J."/>
        </authorList>
    </citation>
    <scope>NUCLEOTIDE SEQUENCE [LARGE SCALE GENOMIC DNA]</scope>
    <source>
        <strain evidence="2">JCM 3399</strain>
    </source>
</reference>
<name>A0ABQ2VEN4_9ACTN</name>
<dbReference type="EMBL" id="BMRP01000019">
    <property type="protein sequence ID" value="GGU79503.1"/>
    <property type="molecule type" value="Genomic_DNA"/>
</dbReference>
<gene>
    <name evidence="1" type="ORF">GCM10010211_51910</name>
</gene>
<protein>
    <submittedName>
        <fullName evidence="1">Uncharacterized protein</fullName>
    </submittedName>
</protein>
<dbReference type="InterPro" id="IPR046200">
    <property type="entry name" value="DUF6233"/>
</dbReference>